<dbReference type="AlphaFoldDB" id="R9P9T9"/>
<evidence type="ECO:0000256" key="1">
    <source>
        <dbReference type="SAM" id="MobiDB-lite"/>
    </source>
</evidence>
<evidence type="ECO:0000313" key="2">
    <source>
        <dbReference type="EMBL" id="GAC98017.1"/>
    </source>
</evidence>
<dbReference type="Proteomes" id="UP000014071">
    <property type="component" value="Unassembled WGS sequence"/>
</dbReference>
<sequence length="200" mass="23323">MSNGPLSLQRPIDRVQFISSRRISHQARLRLSVTRLWVFFSSSIADCEGDRRSIPPTSKSRHLRFSLTRPHGIDVALNARQQQRRRPSRQEASLDLCRSLLLEGLQRYSRLQSCRNWILLNHTSVHRRAAVKLKRPPGSSYSHSRRWSCDSSRKHDPSSFPSYRFVLDSIICSIICSIISRDCTTRSSKCFNFRPRPFRR</sequence>
<keyword evidence="3" id="KW-1185">Reference proteome</keyword>
<keyword evidence="2" id="KW-0378">Hydrolase</keyword>
<dbReference type="GeneID" id="24110883"/>
<protein>
    <submittedName>
        <fullName evidence="2">ATP-dependent RNA helicase mrh4</fullName>
    </submittedName>
</protein>
<dbReference type="GO" id="GO:0004386">
    <property type="term" value="F:helicase activity"/>
    <property type="evidence" value="ECO:0007669"/>
    <property type="project" value="UniProtKB-KW"/>
</dbReference>
<accession>R9P9T9</accession>
<keyword evidence="2" id="KW-0347">Helicase</keyword>
<dbReference type="RefSeq" id="XP_012191604.1">
    <property type="nucleotide sequence ID" value="XM_012336214.1"/>
</dbReference>
<dbReference type="EMBL" id="DF238815">
    <property type="protein sequence ID" value="GAC98017.1"/>
    <property type="molecule type" value="Genomic_DNA"/>
</dbReference>
<organism evidence="2 3">
    <name type="scientific">Pseudozyma hubeiensis (strain SY62)</name>
    <name type="common">Yeast</name>
    <dbReference type="NCBI Taxonomy" id="1305764"/>
    <lineage>
        <taxon>Eukaryota</taxon>
        <taxon>Fungi</taxon>
        <taxon>Dikarya</taxon>
        <taxon>Basidiomycota</taxon>
        <taxon>Ustilaginomycotina</taxon>
        <taxon>Ustilaginomycetes</taxon>
        <taxon>Ustilaginales</taxon>
        <taxon>Ustilaginaceae</taxon>
        <taxon>Pseudozyma</taxon>
    </lineage>
</organism>
<dbReference type="HOGENOM" id="CLU_1366780_0_0_1"/>
<keyword evidence="2" id="KW-0547">Nucleotide-binding</keyword>
<feature type="compositionally biased region" description="Basic and acidic residues" evidence="1">
    <location>
        <begin position="147"/>
        <end position="157"/>
    </location>
</feature>
<keyword evidence="2" id="KW-0067">ATP-binding</keyword>
<feature type="region of interest" description="Disordered" evidence="1">
    <location>
        <begin position="133"/>
        <end position="158"/>
    </location>
</feature>
<gene>
    <name evidence="2" type="ORF">PHSY_005605</name>
</gene>
<reference evidence="3" key="1">
    <citation type="journal article" date="2013" name="Genome Announc.">
        <title>Draft genome sequence of the basidiomycetous yeast-like fungus Pseudozyma hubeiensis SY62, which produces an abundant amount of the biosurfactant mannosylerythritol lipids.</title>
        <authorList>
            <person name="Konishi M."/>
            <person name="Hatada Y."/>
            <person name="Horiuchi J."/>
        </authorList>
    </citation>
    <scope>NUCLEOTIDE SEQUENCE [LARGE SCALE GENOMIC DNA]</scope>
    <source>
        <strain evidence="3">SY62</strain>
    </source>
</reference>
<evidence type="ECO:0000313" key="3">
    <source>
        <dbReference type="Proteomes" id="UP000014071"/>
    </source>
</evidence>
<proteinExistence type="predicted"/>
<name>R9P9T9_PSEHS</name>